<keyword evidence="2 3" id="KW-0186">Copper</keyword>
<dbReference type="PANTHER" id="PTHR12151">
    <property type="entry name" value="ELECTRON TRANSPORT PROTIN SCO1/SENC FAMILY MEMBER"/>
    <property type="match status" value="1"/>
</dbReference>
<dbReference type="PROSITE" id="PS51352">
    <property type="entry name" value="THIOREDOXIN_2"/>
    <property type="match status" value="1"/>
</dbReference>
<dbReference type="GO" id="GO:0046872">
    <property type="term" value="F:metal ion binding"/>
    <property type="evidence" value="ECO:0007669"/>
    <property type="project" value="UniProtKB-KW"/>
</dbReference>
<evidence type="ECO:0000313" key="6">
    <source>
        <dbReference type="EMBL" id="CAA9526192.1"/>
    </source>
</evidence>
<name>A0A6J4TL46_9ACTN</name>
<evidence type="ECO:0000256" key="1">
    <source>
        <dbReference type="ARBA" id="ARBA00010996"/>
    </source>
</evidence>
<dbReference type="SUPFAM" id="SSF52833">
    <property type="entry name" value="Thioredoxin-like"/>
    <property type="match status" value="1"/>
</dbReference>
<evidence type="ECO:0000256" key="4">
    <source>
        <dbReference type="PIRSR" id="PIRSR603782-2"/>
    </source>
</evidence>
<feature type="binding site" evidence="3">
    <location>
        <position position="170"/>
    </location>
    <ligand>
        <name>Cu cation</name>
        <dbReference type="ChEBI" id="CHEBI:23378"/>
    </ligand>
</feature>
<protein>
    <recommendedName>
        <fullName evidence="5">Thioredoxin domain-containing protein</fullName>
    </recommendedName>
</protein>
<gene>
    <name evidence="6" type="ORF">AVDCRST_MAG13-3757</name>
</gene>
<sequence>MLARIQLALAAALAVVAAVLAGLLLTDAGTPPAAPAELGVGPSGFVGALRPEIPPQDFRLTDEEGRPVALSDFRGQVVAVTFLYTTCEDTCPITTSQIRGALDDLGRDVPVLAVSVDPAGDTRARARRFLLEQRMTGRMRFLLGSPAELERVWKAYGIQPQGRGKEAFDHSAHVVLIDRAGRQRIGHPVAKLRPEGLAHDLRVLADERPRRGGDPSRQ</sequence>
<dbReference type="Gene3D" id="3.40.30.10">
    <property type="entry name" value="Glutaredoxin"/>
    <property type="match status" value="1"/>
</dbReference>
<feature type="domain" description="Thioredoxin" evidence="5">
    <location>
        <begin position="49"/>
        <end position="209"/>
    </location>
</feature>
<dbReference type="AlphaFoldDB" id="A0A6J4TL46"/>
<dbReference type="PANTHER" id="PTHR12151:SF25">
    <property type="entry name" value="LINALOOL DEHYDRATASE_ISOMERASE DOMAIN-CONTAINING PROTEIN"/>
    <property type="match status" value="1"/>
</dbReference>
<dbReference type="InterPro" id="IPR013766">
    <property type="entry name" value="Thioredoxin_domain"/>
</dbReference>
<proteinExistence type="inferred from homology"/>
<evidence type="ECO:0000256" key="2">
    <source>
        <dbReference type="ARBA" id="ARBA00023008"/>
    </source>
</evidence>
<dbReference type="Pfam" id="PF02630">
    <property type="entry name" value="SCO1-SenC"/>
    <property type="match status" value="1"/>
</dbReference>
<feature type="binding site" evidence="3">
    <location>
        <position position="87"/>
    </location>
    <ligand>
        <name>Cu cation</name>
        <dbReference type="ChEBI" id="CHEBI:23378"/>
    </ligand>
</feature>
<feature type="binding site" evidence="3">
    <location>
        <position position="91"/>
    </location>
    <ligand>
        <name>Cu cation</name>
        <dbReference type="ChEBI" id="CHEBI:23378"/>
    </ligand>
</feature>
<organism evidence="6">
    <name type="scientific">uncultured Solirubrobacteraceae bacterium</name>
    <dbReference type="NCBI Taxonomy" id="1162706"/>
    <lineage>
        <taxon>Bacteria</taxon>
        <taxon>Bacillati</taxon>
        <taxon>Actinomycetota</taxon>
        <taxon>Thermoleophilia</taxon>
        <taxon>Solirubrobacterales</taxon>
        <taxon>Solirubrobacteraceae</taxon>
        <taxon>environmental samples</taxon>
    </lineage>
</organism>
<dbReference type="CDD" id="cd02968">
    <property type="entry name" value="SCO"/>
    <property type="match status" value="1"/>
</dbReference>
<feature type="disulfide bond" description="Redox-active" evidence="4">
    <location>
        <begin position="87"/>
        <end position="91"/>
    </location>
</feature>
<keyword evidence="4" id="KW-1015">Disulfide bond</keyword>
<keyword evidence="3" id="KW-0479">Metal-binding</keyword>
<dbReference type="EMBL" id="CADCVO010000582">
    <property type="protein sequence ID" value="CAA9526192.1"/>
    <property type="molecule type" value="Genomic_DNA"/>
</dbReference>
<dbReference type="InterPro" id="IPR036249">
    <property type="entry name" value="Thioredoxin-like_sf"/>
</dbReference>
<evidence type="ECO:0000256" key="3">
    <source>
        <dbReference type="PIRSR" id="PIRSR603782-1"/>
    </source>
</evidence>
<dbReference type="InterPro" id="IPR003782">
    <property type="entry name" value="SCO1/SenC"/>
</dbReference>
<reference evidence="6" key="1">
    <citation type="submission" date="2020-02" db="EMBL/GenBank/DDBJ databases">
        <authorList>
            <person name="Meier V. D."/>
        </authorList>
    </citation>
    <scope>NUCLEOTIDE SEQUENCE</scope>
    <source>
        <strain evidence="6">AVDCRST_MAG13</strain>
    </source>
</reference>
<accession>A0A6J4TL46</accession>
<comment type="similarity">
    <text evidence="1">Belongs to the SCO1/2 family.</text>
</comment>
<evidence type="ECO:0000259" key="5">
    <source>
        <dbReference type="PROSITE" id="PS51352"/>
    </source>
</evidence>